<evidence type="ECO:0000313" key="4">
    <source>
        <dbReference type="Proteomes" id="UP001149090"/>
    </source>
</evidence>
<dbReference type="Proteomes" id="UP001149090">
    <property type="component" value="Unassembled WGS sequence"/>
</dbReference>
<dbReference type="Pfam" id="PF00498">
    <property type="entry name" value="FHA"/>
    <property type="match status" value="2"/>
</dbReference>
<dbReference type="Gene3D" id="2.60.200.20">
    <property type="match status" value="1"/>
</dbReference>
<organism evidence="3 4">
    <name type="scientific">Anaeramoeba ignava</name>
    <name type="common">Anaerobic marine amoeba</name>
    <dbReference type="NCBI Taxonomy" id="1746090"/>
    <lineage>
        <taxon>Eukaryota</taxon>
        <taxon>Metamonada</taxon>
        <taxon>Anaeramoebidae</taxon>
        <taxon>Anaeramoeba</taxon>
    </lineage>
</organism>
<dbReference type="PANTHER" id="PTHR23308">
    <property type="entry name" value="NUCLEAR INHIBITOR OF PROTEIN PHOSPHATASE-1"/>
    <property type="match status" value="1"/>
</dbReference>
<accession>A0A9Q0LP53</accession>
<evidence type="ECO:0000259" key="2">
    <source>
        <dbReference type="PROSITE" id="PS50006"/>
    </source>
</evidence>
<dbReference type="SMART" id="SM00240">
    <property type="entry name" value="FHA"/>
    <property type="match status" value="1"/>
</dbReference>
<evidence type="ECO:0000313" key="3">
    <source>
        <dbReference type="EMBL" id="KAJ5074705.1"/>
    </source>
</evidence>
<dbReference type="InterPro" id="IPR008984">
    <property type="entry name" value="SMAD_FHA_dom_sf"/>
</dbReference>
<name>A0A9Q0LP53_ANAIG</name>
<dbReference type="OMA" id="KIPTANW"/>
<dbReference type="AlphaFoldDB" id="A0A9Q0LP53"/>
<gene>
    <name evidence="3" type="ORF">M0811_08060</name>
</gene>
<dbReference type="InterPro" id="IPR000253">
    <property type="entry name" value="FHA_dom"/>
</dbReference>
<keyword evidence="4" id="KW-1185">Reference proteome</keyword>
<feature type="region of interest" description="Disordered" evidence="1">
    <location>
        <begin position="25"/>
        <end position="51"/>
    </location>
</feature>
<dbReference type="OrthoDB" id="444265at2759"/>
<dbReference type="InterPro" id="IPR050923">
    <property type="entry name" value="Cell_Proc_Reg/RNA_Proc"/>
</dbReference>
<feature type="compositionally biased region" description="Basic and acidic residues" evidence="1">
    <location>
        <begin position="32"/>
        <end position="46"/>
    </location>
</feature>
<dbReference type="EMBL" id="JAPDFW010000069">
    <property type="protein sequence ID" value="KAJ5074705.1"/>
    <property type="molecule type" value="Genomic_DNA"/>
</dbReference>
<reference evidence="3" key="1">
    <citation type="submission" date="2022-10" db="EMBL/GenBank/DDBJ databases">
        <title>Novel sulphate-reducing endosymbionts in the free-living metamonad Anaeramoeba.</title>
        <authorList>
            <person name="Jerlstrom-Hultqvist J."/>
            <person name="Cepicka I."/>
            <person name="Gallot-Lavallee L."/>
            <person name="Salas-Leiva D."/>
            <person name="Curtis B.A."/>
            <person name="Zahonova K."/>
            <person name="Pipaliya S."/>
            <person name="Dacks J."/>
            <person name="Roger A.J."/>
        </authorList>
    </citation>
    <scope>NUCLEOTIDE SEQUENCE</scope>
    <source>
        <strain evidence="3">BMAN</strain>
    </source>
</reference>
<comment type="caution">
    <text evidence="3">The sequence shown here is derived from an EMBL/GenBank/DDBJ whole genome shotgun (WGS) entry which is preliminary data.</text>
</comment>
<sequence length="244" mass="28618">MTNRVGKDIFSGFYSRKNRRKLAEDDNTFEWGKPEHKTKKEEENEKKKKRTKLIPNFELSGKLYRDNPKRKHENQKYFESNDASIPDSLWKLMVFKNNEIINTIDLNQKTYYVFGNDREIVDIVLENPSISKQHAVIQFRKILIEDSIEKNDSNLNSNSNSNSNLNYGIGGETYSNLIQLSKLETISSKFVIKPYLMDLESRNGTFLNNQKIKSARFFELLNKDFIKFGSSTREYCLINTDEIN</sequence>
<feature type="domain" description="FHA" evidence="2">
    <location>
        <begin position="112"/>
        <end position="212"/>
    </location>
</feature>
<proteinExistence type="predicted"/>
<dbReference type="PROSITE" id="PS50006">
    <property type="entry name" value="FHA_DOMAIN"/>
    <property type="match status" value="1"/>
</dbReference>
<protein>
    <submittedName>
        <fullName evidence="3">Smad nuclear-interacting protein</fullName>
    </submittedName>
</protein>
<dbReference type="SUPFAM" id="SSF49879">
    <property type="entry name" value="SMAD/FHA domain"/>
    <property type="match status" value="1"/>
</dbReference>
<dbReference type="CDD" id="cd22676">
    <property type="entry name" value="FHA_SNIP1_DDL-like"/>
    <property type="match status" value="1"/>
</dbReference>
<evidence type="ECO:0000256" key="1">
    <source>
        <dbReference type="SAM" id="MobiDB-lite"/>
    </source>
</evidence>